<name>A1UPM3_MYCSK</name>
<geneLocation type="plasmid" evidence="1">
    <name>pMKMS01</name>
</geneLocation>
<protein>
    <submittedName>
        <fullName evidence="1">Uncharacterized protein</fullName>
    </submittedName>
</protein>
<gene>
    <name evidence="1" type="ordered locus">Mkms_5598</name>
</gene>
<evidence type="ECO:0000313" key="1">
    <source>
        <dbReference type="EMBL" id="ABL94781.1"/>
    </source>
</evidence>
<accession>A1UPM3</accession>
<keyword evidence="1" id="KW-0614">Plasmid</keyword>
<organism evidence="1">
    <name type="scientific">Mycobacterium sp. (strain KMS)</name>
    <dbReference type="NCBI Taxonomy" id="189918"/>
    <lineage>
        <taxon>Bacteria</taxon>
        <taxon>Bacillati</taxon>
        <taxon>Actinomycetota</taxon>
        <taxon>Actinomycetes</taxon>
        <taxon>Mycobacteriales</taxon>
        <taxon>Mycobacteriaceae</taxon>
        <taxon>Mycobacterium</taxon>
    </lineage>
</organism>
<proteinExistence type="predicted"/>
<dbReference type="EMBL" id="CP000519">
    <property type="protein sequence ID" value="ABL94781.1"/>
    <property type="molecule type" value="Genomic_DNA"/>
</dbReference>
<sequence length="401" mass="43635">MSCSLSRNDAWGERTFTTMGIQFRLGPNDHKPVEDFLSREHAGTDAITLDTKAARHQAAAAAAAADAGLQVYWEPAAERLADEGFGLDKFPLWTGQPYDIDNLSADQAARAALVGLTVDKHPARVTHFTAPHFYVTDERTARLNVDLAERTRLAVGEDKPTRAVITVSTTAVGRLGIDLAAEYAGAGINDVEIRFSPFGGDDEGIRKIRAAFGVLDQFREHDLTVTLGLSGNIGRAALAMGHADAYSVGLGMLEKVNHSQTMARYRKAPDPDKDQGGGAAGGIYLPLLGATVSAKAARQLLSHTDIRTRVGCRIGSCRNSVTGPLDDRRAHYLHSRSSEVAEMLRRPAPWRGAMEIDRLNVAIGLRERVNEHYLSDDVHKLGTRTLRSLIDEIQHEQQQAS</sequence>
<dbReference type="KEGG" id="mkm:Mkms_5598"/>
<dbReference type="AlphaFoldDB" id="A1UPM3"/>
<reference evidence="1" key="1">
    <citation type="submission" date="2006-12" db="EMBL/GenBank/DDBJ databases">
        <title>Complete sequence of plasmid pMKMS01 of Mycobacterium sp. KMS.</title>
        <authorList>
            <consortium name="US DOE Joint Genome Institute"/>
            <person name="Copeland A."/>
            <person name="Lucas S."/>
            <person name="Lapidus A."/>
            <person name="Barry K."/>
            <person name="Detter J.C."/>
            <person name="Glavina del Rio T."/>
            <person name="Hammon N."/>
            <person name="Israni S."/>
            <person name="Dalin E."/>
            <person name="Tice H."/>
            <person name="Pitluck S."/>
            <person name="Kiss H."/>
            <person name="Brettin T."/>
            <person name="Bruce D."/>
            <person name="Han C."/>
            <person name="Tapia R."/>
            <person name="Gilna P."/>
            <person name="Schmutz J."/>
            <person name="Larimer F."/>
            <person name="Land M."/>
            <person name="Hauser L."/>
            <person name="Kyrpides N."/>
            <person name="Mikhailova N."/>
            <person name="Miller C.D."/>
            <person name="Richardson P."/>
        </authorList>
    </citation>
    <scope>NUCLEOTIDE SEQUENCE [LARGE SCALE GENOMIC DNA]</scope>
    <source>
        <strain evidence="1">KMS</strain>
        <plasmid evidence="1">pMKMS01</plasmid>
    </source>
</reference>
<dbReference type="HOGENOM" id="CLU_715353_0_0_11"/>